<name>A0A4Y7KX94_PAPSO</name>
<protein>
    <submittedName>
        <fullName evidence="1">Uncharacterized protein</fullName>
    </submittedName>
</protein>
<accession>A0A4Y7KX94</accession>
<sequence length="86" mass="9995">MDEDMLDYLLSLAYTLLRYYQVTPYGRPTRRVSGEIDVNLPPREDGFENTAQARQQGKNGFKQNASFLVVHEKLVKTHLFSFLLSR</sequence>
<dbReference type="EMBL" id="CM010723">
    <property type="protein sequence ID" value="RZC77000.1"/>
    <property type="molecule type" value="Genomic_DNA"/>
</dbReference>
<organism evidence="1 2">
    <name type="scientific">Papaver somniferum</name>
    <name type="common">Opium poppy</name>
    <dbReference type="NCBI Taxonomy" id="3469"/>
    <lineage>
        <taxon>Eukaryota</taxon>
        <taxon>Viridiplantae</taxon>
        <taxon>Streptophyta</taxon>
        <taxon>Embryophyta</taxon>
        <taxon>Tracheophyta</taxon>
        <taxon>Spermatophyta</taxon>
        <taxon>Magnoliopsida</taxon>
        <taxon>Ranunculales</taxon>
        <taxon>Papaveraceae</taxon>
        <taxon>Papaveroideae</taxon>
        <taxon>Papaver</taxon>
    </lineage>
</organism>
<keyword evidence="2" id="KW-1185">Reference proteome</keyword>
<dbReference type="Proteomes" id="UP000316621">
    <property type="component" value="Chromosome 9"/>
</dbReference>
<reference evidence="1 2" key="1">
    <citation type="journal article" date="2018" name="Science">
        <title>The opium poppy genome and morphinan production.</title>
        <authorList>
            <person name="Guo L."/>
            <person name="Winzer T."/>
            <person name="Yang X."/>
            <person name="Li Y."/>
            <person name="Ning Z."/>
            <person name="He Z."/>
            <person name="Teodor R."/>
            <person name="Lu Y."/>
            <person name="Bowser T.A."/>
            <person name="Graham I.A."/>
            <person name="Ye K."/>
        </authorList>
    </citation>
    <scope>NUCLEOTIDE SEQUENCE [LARGE SCALE GENOMIC DNA]</scope>
    <source>
        <strain evidence="2">cv. HN1</strain>
        <tissue evidence="1">Leaves</tissue>
    </source>
</reference>
<dbReference type="Gramene" id="RZC77000">
    <property type="protein sequence ID" value="RZC77000"/>
    <property type="gene ID" value="C5167_001180"/>
</dbReference>
<evidence type="ECO:0000313" key="1">
    <source>
        <dbReference type="EMBL" id="RZC77000.1"/>
    </source>
</evidence>
<gene>
    <name evidence="1" type="ORF">C5167_001180</name>
</gene>
<proteinExistence type="predicted"/>
<evidence type="ECO:0000313" key="2">
    <source>
        <dbReference type="Proteomes" id="UP000316621"/>
    </source>
</evidence>
<dbReference type="AlphaFoldDB" id="A0A4Y7KX94"/>